<dbReference type="OrthoDB" id="9957738at2"/>
<gene>
    <name evidence="1" type="ORF">FB471_4590</name>
</gene>
<dbReference type="Proteomes" id="UP000320876">
    <property type="component" value="Unassembled WGS sequence"/>
</dbReference>
<evidence type="ECO:0000313" key="2">
    <source>
        <dbReference type="Proteomes" id="UP000320876"/>
    </source>
</evidence>
<comment type="caution">
    <text evidence="1">The sequence shown here is derived from an EMBL/GenBank/DDBJ whole genome shotgun (WGS) entry which is preliminary data.</text>
</comment>
<organism evidence="1 2">
    <name type="scientific">Amycolatopsis cihanbeyliensis</name>
    <dbReference type="NCBI Taxonomy" id="1128664"/>
    <lineage>
        <taxon>Bacteria</taxon>
        <taxon>Bacillati</taxon>
        <taxon>Actinomycetota</taxon>
        <taxon>Actinomycetes</taxon>
        <taxon>Pseudonocardiales</taxon>
        <taxon>Pseudonocardiaceae</taxon>
        <taxon>Amycolatopsis</taxon>
    </lineage>
</organism>
<dbReference type="RefSeq" id="WP_142000419.1">
    <property type="nucleotide sequence ID" value="NZ_VFML01000001.1"/>
</dbReference>
<reference evidence="1 2" key="1">
    <citation type="submission" date="2019-06" db="EMBL/GenBank/DDBJ databases">
        <title>Sequencing the genomes of 1000 actinobacteria strains.</title>
        <authorList>
            <person name="Klenk H.-P."/>
        </authorList>
    </citation>
    <scope>NUCLEOTIDE SEQUENCE [LARGE SCALE GENOMIC DNA]</scope>
    <source>
        <strain evidence="1 2">DSM 45679</strain>
    </source>
</reference>
<evidence type="ECO:0000313" key="1">
    <source>
        <dbReference type="EMBL" id="TQJ04781.1"/>
    </source>
</evidence>
<proteinExistence type="predicted"/>
<keyword evidence="2" id="KW-1185">Reference proteome</keyword>
<sequence length="71" mass="8152">MWIWIAVGAVVLLLMGVAIVTDLRDRKRGGTRGIRMTGWLERRGRGKVGSAIVNWNTTDYRPRSPREKEDR</sequence>
<dbReference type="AlphaFoldDB" id="A0A542DNV0"/>
<protein>
    <submittedName>
        <fullName evidence="1">Uncharacterized protein</fullName>
    </submittedName>
</protein>
<name>A0A542DNV0_AMYCI</name>
<accession>A0A542DNV0</accession>
<dbReference type="EMBL" id="VFML01000001">
    <property type="protein sequence ID" value="TQJ04781.1"/>
    <property type="molecule type" value="Genomic_DNA"/>
</dbReference>